<keyword evidence="2" id="KW-1185">Reference proteome</keyword>
<dbReference type="EMBL" id="JACXAA010000018">
    <property type="protein sequence ID" value="MBD2757223.1"/>
    <property type="molecule type" value="Genomic_DNA"/>
</dbReference>
<sequence length="54" mass="6126">MLHIVFDHVGFDDASGIMQNTAADYFTLVYNKATAEQIYENLMKAKDSDEWPGL</sequence>
<evidence type="ECO:0000313" key="1">
    <source>
        <dbReference type="EMBL" id="MBD2757223.1"/>
    </source>
</evidence>
<name>A0A927GGZ9_9BACT</name>
<evidence type="ECO:0000313" key="2">
    <source>
        <dbReference type="Proteomes" id="UP000653797"/>
    </source>
</evidence>
<dbReference type="Proteomes" id="UP000653797">
    <property type="component" value="Unassembled WGS sequence"/>
</dbReference>
<comment type="caution">
    <text evidence="1">The sequence shown here is derived from an EMBL/GenBank/DDBJ whole genome shotgun (WGS) entry which is preliminary data.</text>
</comment>
<protein>
    <submittedName>
        <fullName evidence="1">Uncharacterized protein</fullName>
    </submittedName>
</protein>
<dbReference type="AlphaFoldDB" id="A0A927GGZ9"/>
<organism evidence="1 2">
    <name type="scientific">Spirosoma validum</name>
    <dbReference type="NCBI Taxonomy" id="2771355"/>
    <lineage>
        <taxon>Bacteria</taxon>
        <taxon>Pseudomonadati</taxon>
        <taxon>Bacteroidota</taxon>
        <taxon>Cytophagia</taxon>
        <taxon>Cytophagales</taxon>
        <taxon>Cytophagaceae</taxon>
        <taxon>Spirosoma</taxon>
    </lineage>
</organism>
<proteinExistence type="predicted"/>
<reference evidence="1" key="1">
    <citation type="submission" date="2020-09" db="EMBL/GenBank/DDBJ databases">
        <authorList>
            <person name="Kim M.K."/>
        </authorList>
    </citation>
    <scope>NUCLEOTIDE SEQUENCE</scope>
    <source>
        <strain evidence="1">BT704</strain>
    </source>
</reference>
<accession>A0A927GGZ9</accession>
<dbReference type="RefSeq" id="WP_191042844.1">
    <property type="nucleotide sequence ID" value="NZ_JACXAA010000018.1"/>
</dbReference>
<gene>
    <name evidence="1" type="ORF">IC230_30385</name>
</gene>